<keyword evidence="1" id="KW-0479">Metal-binding</keyword>
<dbReference type="Pfam" id="PF01258">
    <property type="entry name" value="zf-dskA_traR"/>
    <property type="match status" value="1"/>
</dbReference>
<dbReference type="InterPro" id="IPR000962">
    <property type="entry name" value="Znf_DskA_TraR"/>
</dbReference>
<organism evidence="7 8">
    <name type="scientific">Hydrobacter penzbergensis</name>
    <dbReference type="NCBI Taxonomy" id="1235997"/>
    <lineage>
        <taxon>Bacteria</taxon>
        <taxon>Pseudomonadati</taxon>
        <taxon>Bacteroidota</taxon>
        <taxon>Chitinophagia</taxon>
        <taxon>Chitinophagales</taxon>
        <taxon>Chitinophagaceae</taxon>
        <taxon>Hydrobacter</taxon>
    </lineage>
</organism>
<evidence type="ECO:0000313" key="7">
    <source>
        <dbReference type="EMBL" id="SDW36759.1"/>
    </source>
</evidence>
<evidence type="ECO:0000256" key="2">
    <source>
        <dbReference type="ARBA" id="ARBA00022771"/>
    </source>
</evidence>
<dbReference type="Gene3D" id="1.20.120.910">
    <property type="entry name" value="DksA, coiled-coil domain"/>
    <property type="match status" value="1"/>
</dbReference>
<dbReference type="PROSITE" id="PS51128">
    <property type="entry name" value="ZF_DKSA_2"/>
    <property type="match status" value="1"/>
</dbReference>
<keyword evidence="2" id="KW-0863">Zinc-finger</keyword>
<feature type="compositionally biased region" description="Low complexity" evidence="5">
    <location>
        <begin position="28"/>
        <end position="45"/>
    </location>
</feature>
<evidence type="ECO:0000256" key="1">
    <source>
        <dbReference type="ARBA" id="ARBA00022723"/>
    </source>
</evidence>
<feature type="compositionally biased region" description="Low complexity" evidence="5">
    <location>
        <begin position="76"/>
        <end position="111"/>
    </location>
</feature>
<reference evidence="7 8" key="1">
    <citation type="submission" date="2016-10" db="EMBL/GenBank/DDBJ databases">
        <authorList>
            <person name="Varghese N."/>
            <person name="Submissions S."/>
        </authorList>
    </citation>
    <scope>NUCLEOTIDE SEQUENCE [LARGE SCALE GENOMIC DNA]</scope>
    <source>
        <strain evidence="7 8">DSM 25353</strain>
    </source>
</reference>
<feature type="region of interest" description="Disordered" evidence="5">
    <location>
        <begin position="1"/>
        <end position="149"/>
    </location>
</feature>
<name>A0A8X8IF85_9BACT</name>
<dbReference type="PANTHER" id="PTHR33823:SF2">
    <property type="entry name" value="RNA POLYMERASE-BINDING TRANSCRIPTION FACTOR DKSA"/>
    <property type="match status" value="1"/>
</dbReference>
<dbReference type="PANTHER" id="PTHR33823">
    <property type="entry name" value="RNA POLYMERASE-BINDING TRANSCRIPTION FACTOR DKSA-RELATED"/>
    <property type="match status" value="1"/>
</dbReference>
<evidence type="ECO:0000256" key="4">
    <source>
        <dbReference type="PROSITE-ProRule" id="PRU00510"/>
    </source>
</evidence>
<dbReference type="GO" id="GO:0008270">
    <property type="term" value="F:zinc ion binding"/>
    <property type="evidence" value="ECO:0007669"/>
    <property type="project" value="UniProtKB-KW"/>
</dbReference>
<feature type="compositionally biased region" description="Low complexity" evidence="5">
    <location>
        <begin position="1"/>
        <end position="16"/>
    </location>
</feature>
<accession>A0A8X8IF85</accession>
<gene>
    <name evidence="7" type="ORF">SAMN05444410_102126</name>
</gene>
<feature type="domain" description="Zinc finger DksA/TraR C4-type" evidence="6">
    <location>
        <begin position="278"/>
        <end position="305"/>
    </location>
</feature>
<proteinExistence type="predicted"/>
<dbReference type="Proteomes" id="UP000198711">
    <property type="component" value="Unassembled WGS sequence"/>
</dbReference>
<feature type="compositionally biased region" description="Pro residues" evidence="5">
    <location>
        <begin position="112"/>
        <end position="128"/>
    </location>
</feature>
<dbReference type="RefSeq" id="WP_105470011.1">
    <property type="nucleotide sequence ID" value="NZ_FNNO01000002.1"/>
</dbReference>
<feature type="zinc finger region" description="dksA C4-type" evidence="4">
    <location>
        <begin position="282"/>
        <end position="306"/>
    </location>
</feature>
<comment type="caution">
    <text evidence="7">The sequence shown here is derived from an EMBL/GenBank/DDBJ whole genome shotgun (WGS) entry which is preliminary data.</text>
</comment>
<evidence type="ECO:0000313" key="8">
    <source>
        <dbReference type="Proteomes" id="UP000198711"/>
    </source>
</evidence>
<dbReference type="AlphaFoldDB" id="A0A8X8IF85"/>
<evidence type="ECO:0000259" key="6">
    <source>
        <dbReference type="Pfam" id="PF01258"/>
    </source>
</evidence>
<evidence type="ECO:0000256" key="3">
    <source>
        <dbReference type="ARBA" id="ARBA00022833"/>
    </source>
</evidence>
<feature type="compositionally biased region" description="Low complexity" evidence="5">
    <location>
        <begin position="57"/>
        <end position="69"/>
    </location>
</feature>
<keyword evidence="8" id="KW-1185">Reference proteome</keyword>
<keyword evidence="3" id="KW-0862">Zinc</keyword>
<dbReference type="EMBL" id="FNNO01000002">
    <property type="protein sequence ID" value="SDW36759.1"/>
    <property type="molecule type" value="Genomic_DNA"/>
</dbReference>
<sequence>MATKKPASKKAAPAKKAPAKPAPKKAASKPAPKKATPAKKAAAKPAPKKATPKPAPKKAAPAKKVAAKPAPKKPAAKPAPIAKKAAPAKKAPVVKAAPAKVAARPVAKPAAKPVPAPVVKPAPKPFQPPVLKKPEVKAPPAPPVKPVRKPLEPIKDIKVPKTSVKTSVPYHPGYTPLEKRADTAKNTDPLVRYSDADLNEFKELINRKLEAAKKELTYLQGLITRKDEMGGDNDDARYMTMEDGSMSMEREQLSQMASRQITYIDHLEKALMRIENKTYGICRVTGRLIDKARLRAVPHATLSLEAKLGLVKPTAE</sequence>
<protein>
    <submittedName>
        <fullName evidence="7">Transcriptional regulator, TraR/DksA family</fullName>
    </submittedName>
</protein>
<evidence type="ECO:0000256" key="5">
    <source>
        <dbReference type="SAM" id="MobiDB-lite"/>
    </source>
</evidence>